<evidence type="ECO:0000313" key="1">
    <source>
        <dbReference type="EnsemblMetazoa" id="XP_008183405.1"/>
    </source>
</evidence>
<evidence type="ECO:0000313" key="2">
    <source>
        <dbReference type="Proteomes" id="UP000007819"/>
    </source>
</evidence>
<reference evidence="2" key="1">
    <citation type="submission" date="2010-06" db="EMBL/GenBank/DDBJ databases">
        <authorList>
            <person name="Jiang H."/>
            <person name="Abraham K."/>
            <person name="Ali S."/>
            <person name="Alsbrooks S.L."/>
            <person name="Anim B.N."/>
            <person name="Anosike U.S."/>
            <person name="Attaway T."/>
            <person name="Bandaranaike D.P."/>
            <person name="Battles P.K."/>
            <person name="Bell S.N."/>
            <person name="Bell A.V."/>
            <person name="Beltran B."/>
            <person name="Bickham C."/>
            <person name="Bustamante Y."/>
            <person name="Caleb T."/>
            <person name="Canada A."/>
            <person name="Cardenas V."/>
            <person name="Carter K."/>
            <person name="Chacko J."/>
            <person name="Chandrabose M.N."/>
            <person name="Chavez D."/>
            <person name="Chavez A."/>
            <person name="Chen L."/>
            <person name="Chu H.-S."/>
            <person name="Claassen K.J."/>
            <person name="Cockrell R."/>
            <person name="Collins M."/>
            <person name="Cooper J.A."/>
            <person name="Cree A."/>
            <person name="Curry S.M."/>
            <person name="Da Y."/>
            <person name="Dao M.D."/>
            <person name="Das B."/>
            <person name="Davila M.-L."/>
            <person name="Davy-Carroll L."/>
            <person name="Denson S."/>
            <person name="Dinh H."/>
            <person name="Ebong V.E."/>
            <person name="Edwards J.R."/>
            <person name="Egan A."/>
            <person name="El-Daye J."/>
            <person name="Escobedo L."/>
            <person name="Fernandez S."/>
            <person name="Fernando P.R."/>
            <person name="Flagg N."/>
            <person name="Forbes L.D."/>
            <person name="Fowler R.G."/>
            <person name="Fu Q."/>
            <person name="Gabisi R.A."/>
            <person name="Ganer J."/>
            <person name="Garbino Pronczuk A."/>
            <person name="Garcia R.M."/>
            <person name="Garner T."/>
            <person name="Garrett T.E."/>
            <person name="Gonzalez D.A."/>
            <person name="Hamid H."/>
            <person name="Hawkins E.S."/>
            <person name="Hirani K."/>
            <person name="Hogues M.E."/>
            <person name="Hollins B."/>
            <person name="Hsiao C.-H."/>
            <person name="Jabil R."/>
            <person name="James M.L."/>
            <person name="Jhangiani S.N."/>
            <person name="Johnson B."/>
            <person name="Johnson Q."/>
            <person name="Joshi V."/>
            <person name="Kalu J.B."/>
            <person name="Kam C."/>
            <person name="Kashfia A."/>
            <person name="Keebler J."/>
            <person name="Kisamo H."/>
            <person name="Kovar C.L."/>
            <person name="Lago L.A."/>
            <person name="Lai C.-Y."/>
            <person name="Laidlaw J."/>
            <person name="Lara F."/>
            <person name="Le T.-K."/>
            <person name="Lee S.L."/>
            <person name="Legall F.H."/>
            <person name="Lemon S.J."/>
            <person name="Lewis L.R."/>
            <person name="Li B."/>
            <person name="Liu Y."/>
            <person name="Liu Y.-S."/>
            <person name="Lopez J."/>
            <person name="Lozado R.J."/>
            <person name="Lu J."/>
            <person name="Madu R.C."/>
            <person name="Maheshwari M."/>
            <person name="Maheshwari R."/>
            <person name="Malloy K."/>
            <person name="Martinez E."/>
            <person name="Mathew T."/>
            <person name="Mercado I.C."/>
            <person name="Mercado C."/>
            <person name="Meyer B."/>
            <person name="Montgomery K."/>
            <person name="Morgan M.B."/>
            <person name="Munidasa M."/>
            <person name="Nazareth L.V."/>
            <person name="Nelson J."/>
            <person name="Ng B.M."/>
            <person name="Nguyen N.B."/>
            <person name="Nguyen P.Q."/>
            <person name="Nguyen T."/>
            <person name="Obregon M."/>
            <person name="Okwuonu G.O."/>
            <person name="Onwere C.G."/>
            <person name="Orozco G."/>
            <person name="Parra A."/>
            <person name="Patel S."/>
            <person name="Patil S."/>
            <person name="Perez A."/>
            <person name="Perez Y."/>
            <person name="Pham C."/>
            <person name="Primus E.L."/>
            <person name="Pu L.-L."/>
            <person name="Puazo M."/>
            <person name="Qin X."/>
            <person name="Quiroz J.B."/>
            <person name="Reese J."/>
            <person name="Richards S."/>
            <person name="Rives C.M."/>
            <person name="Robberts R."/>
            <person name="Ruiz S.J."/>
            <person name="Ruiz M.J."/>
            <person name="Santibanez J."/>
            <person name="Schneider B.W."/>
            <person name="Sisson I."/>
            <person name="Smith M."/>
            <person name="Sodergren E."/>
            <person name="Song X.-Z."/>
            <person name="Song B.B."/>
            <person name="Summersgill H."/>
            <person name="Thelus R."/>
            <person name="Thornton R.D."/>
            <person name="Trejos Z.Y."/>
            <person name="Usmani K."/>
            <person name="Vattathil S."/>
            <person name="Villasana D."/>
            <person name="Walker D.L."/>
            <person name="Wang S."/>
            <person name="Wang K."/>
            <person name="White C.S."/>
            <person name="Williams A.C."/>
            <person name="Williamson J."/>
            <person name="Wilson K."/>
            <person name="Woghiren I.O."/>
            <person name="Woodworth J.R."/>
            <person name="Worley K.C."/>
            <person name="Wright R.A."/>
            <person name="Wu W."/>
            <person name="Young L."/>
            <person name="Zhang L."/>
            <person name="Zhang J."/>
            <person name="Zhu Y."/>
            <person name="Muzny D.M."/>
            <person name="Weinstock G."/>
            <person name="Gibbs R.A."/>
        </authorList>
    </citation>
    <scope>NUCLEOTIDE SEQUENCE [LARGE SCALE GENOMIC DNA]</scope>
    <source>
        <strain evidence="2">LSR1</strain>
    </source>
</reference>
<proteinExistence type="predicted"/>
<protein>
    <submittedName>
        <fullName evidence="1">Uncharacterized protein</fullName>
    </submittedName>
</protein>
<dbReference type="RefSeq" id="XP_008183405.1">
    <property type="nucleotide sequence ID" value="XM_008185183.1"/>
</dbReference>
<name>A0A8R2B659_ACYPI</name>
<dbReference type="AlphaFoldDB" id="A0A8R2B659"/>
<organism evidence="1 2">
    <name type="scientific">Acyrthosiphon pisum</name>
    <name type="common">Pea aphid</name>
    <dbReference type="NCBI Taxonomy" id="7029"/>
    <lineage>
        <taxon>Eukaryota</taxon>
        <taxon>Metazoa</taxon>
        <taxon>Ecdysozoa</taxon>
        <taxon>Arthropoda</taxon>
        <taxon>Hexapoda</taxon>
        <taxon>Insecta</taxon>
        <taxon>Pterygota</taxon>
        <taxon>Neoptera</taxon>
        <taxon>Paraneoptera</taxon>
        <taxon>Hemiptera</taxon>
        <taxon>Sternorrhyncha</taxon>
        <taxon>Aphidomorpha</taxon>
        <taxon>Aphidoidea</taxon>
        <taxon>Aphididae</taxon>
        <taxon>Macrosiphini</taxon>
        <taxon>Acyrthosiphon</taxon>
    </lineage>
</organism>
<dbReference type="KEGG" id="api:100572938"/>
<dbReference type="PANTHER" id="PTHR45913">
    <property type="entry name" value="EPM2A-INTERACTING PROTEIN 1"/>
    <property type="match status" value="1"/>
</dbReference>
<reference evidence="1" key="2">
    <citation type="submission" date="2022-06" db="UniProtKB">
        <authorList>
            <consortium name="EnsemblMetazoa"/>
        </authorList>
    </citation>
    <scope>IDENTIFICATION</scope>
</reference>
<dbReference type="PANTHER" id="PTHR45913:SF22">
    <property type="entry name" value="SCAN BOX DOMAIN-CONTAINING PROTEIN"/>
    <property type="match status" value="1"/>
</dbReference>
<dbReference type="Proteomes" id="UP000007819">
    <property type="component" value="Chromosome X"/>
</dbReference>
<accession>A0A8R2B659</accession>
<dbReference type="OrthoDB" id="6587173at2759"/>
<sequence length="247" mass="29146">MRFVINAVNKIKAKSLNDRLFRQLCHENDEDFERLVLHTEPLDKQLYDELHKRETNIAYLADIFEKLNEVNKNLEGDKINLIKSKSIISAFISKLSLLKEKIGRREFNNFSNLSISQQILDSDLEIYCAHLESLKDNMSTRFKDINDLIIPEWVLNPFLTDIQNVQPLIQEELLEVKHNEEAKIDFKHNGYELFWLKQKTMYPQLWKEVELLIMAFPSTYLVEKGFSAVQQLLTKSRNKLEICERGD</sequence>
<dbReference type="EnsemblMetazoa" id="XM_008185183.1">
    <property type="protein sequence ID" value="XP_008183405.1"/>
    <property type="gene ID" value="LOC100572938"/>
</dbReference>
<keyword evidence="2" id="KW-1185">Reference proteome</keyword>
<dbReference type="GeneID" id="100572938"/>